<evidence type="ECO:0000256" key="4">
    <source>
        <dbReference type="ARBA" id="ARBA00022833"/>
    </source>
</evidence>
<dbReference type="PIRSF" id="PIRSF025024">
    <property type="entry name" value="Transcriptional_adaptor_2"/>
    <property type="match status" value="1"/>
</dbReference>
<evidence type="ECO:0000256" key="6">
    <source>
        <dbReference type="ARBA" id="ARBA00023163"/>
    </source>
</evidence>
<dbReference type="PROSITE" id="PS51293">
    <property type="entry name" value="SANT"/>
    <property type="match status" value="1"/>
</dbReference>
<keyword evidence="2" id="KW-0479">Metal-binding</keyword>
<dbReference type="Gene3D" id="3.30.60.90">
    <property type="match status" value="1"/>
</dbReference>
<dbReference type="Gene3D" id="1.10.10.60">
    <property type="entry name" value="Homeodomain-like"/>
    <property type="match status" value="1"/>
</dbReference>
<dbReference type="CDD" id="cd02335">
    <property type="entry name" value="ZZ_ADA2"/>
    <property type="match status" value="1"/>
</dbReference>
<dbReference type="PANTHER" id="PTHR12374:SF63">
    <property type="entry name" value="TRANSCRIPTIONAL ADAPTER 2-BETA"/>
    <property type="match status" value="1"/>
</dbReference>
<evidence type="ECO:0000313" key="13">
    <source>
        <dbReference type="Proteomes" id="UP001107558"/>
    </source>
</evidence>
<evidence type="ECO:0000259" key="9">
    <source>
        <dbReference type="PROSITE" id="PS50090"/>
    </source>
</evidence>
<dbReference type="InterPro" id="IPR043145">
    <property type="entry name" value="Znf_ZZ_sf"/>
</dbReference>
<feature type="domain" description="HTH myb-type" evidence="11">
    <location>
        <begin position="67"/>
        <end position="119"/>
    </location>
</feature>
<proteinExistence type="predicted"/>
<evidence type="ECO:0000256" key="3">
    <source>
        <dbReference type="ARBA" id="ARBA00022771"/>
    </source>
</evidence>
<dbReference type="GO" id="GO:0006357">
    <property type="term" value="P:regulation of transcription by RNA polymerase II"/>
    <property type="evidence" value="ECO:0007669"/>
    <property type="project" value="InterPro"/>
</dbReference>
<dbReference type="OrthoDB" id="270417at2759"/>
<keyword evidence="3" id="KW-0863">Zinc-finger</keyword>
<organism evidence="12 13">
    <name type="scientific">Polypedilum vanderplanki</name>
    <name type="common">Sleeping chironomid midge</name>
    <dbReference type="NCBI Taxonomy" id="319348"/>
    <lineage>
        <taxon>Eukaryota</taxon>
        <taxon>Metazoa</taxon>
        <taxon>Ecdysozoa</taxon>
        <taxon>Arthropoda</taxon>
        <taxon>Hexapoda</taxon>
        <taxon>Insecta</taxon>
        <taxon>Pterygota</taxon>
        <taxon>Neoptera</taxon>
        <taxon>Endopterygota</taxon>
        <taxon>Diptera</taxon>
        <taxon>Nematocera</taxon>
        <taxon>Chironomoidea</taxon>
        <taxon>Chironomidae</taxon>
        <taxon>Chironominae</taxon>
        <taxon>Polypedilum</taxon>
        <taxon>Polypedilum</taxon>
    </lineage>
</organism>
<keyword evidence="4" id="KW-0862">Zinc</keyword>
<dbReference type="InterPro" id="IPR056267">
    <property type="entry name" value="Ada2b_C"/>
</dbReference>
<dbReference type="CDD" id="cd00167">
    <property type="entry name" value="SANT"/>
    <property type="match status" value="1"/>
</dbReference>
<protein>
    <recommendedName>
        <fullName evidence="8">Transcriptional adapter</fullName>
    </recommendedName>
</protein>
<keyword evidence="5 8" id="KW-0805">Transcription regulation</keyword>
<evidence type="ECO:0000256" key="8">
    <source>
        <dbReference type="PIRNR" id="PIRNR025024"/>
    </source>
</evidence>
<dbReference type="GO" id="GO:0003713">
    <property type="term" value="F:transcription coactivator activity"/>
    <property type="evidence" value="ECO:0007669"/>
    <property type="project" value="InterPro"/>
</dbReference>
<dbReference type="SMART" id="SM00717">
    <property type="entry name" value="SANT"/>
    <property type="match status" value="1"/>
</dbReference>
<dbReference type="Pfam" id="PF00249">
    <property type="entry name" value="Myb_DNA-binding"/>
    <property type="match status" value="1"/>
</dbReference>
<reference evidence="12" key="1">
    <citation type="submission" date="2021-03" db="EMBL/GenBank/DDBJ databases">
        <title>Chromosome level genome of the anhydrobiotic midge Polypedilum vanderplanki.</title>
        <authorList>
            <person name="Yoshida Y."/>
            <person name="Kikawada T."/>
            <person name="Gusev O."/>
        </authorList>
    </citation>
    <scope>NUCLEOTIDE SEQUENCE</scope>
    <source>
        <strain evidence="12">NIAS01</strain>
        <tissue evidence="12">Whole body or cell culture</tissue>
    </source>
</reference>
<dbReference type="InterPro" id="IPR055141">
    <property type="entry name" value="TADA2A_B-like_dom"/>
</dbReference>
<dbReference type="InterPro" id="IPR001005">
    <property type="entry name" value="SANT/Myb"/>
</dbReference>
<keyword evidence="13" id="KW-1185">Reference proteome</keyword>
<sequence>MSAELLFATYKCTNCQETINGVRVQCHESCCQDVMLVLCLQCFASGAELGPHKNSHPYSFNDPNAITIFRGKGAFSALEELKLLKAVEHYGFGNWDDISKDIETRSPEEAKEEYISKFLNGTIGKHTWKLDNEQKLTLIDHTLGDDRPIDELQVEKFSESNIEICNPEQAAQLGYMPYRDDFEREYDVTAEQLVSNLALTSEDDEIESALKLAQVDIYNRRLRERSRKKKIARDYRLIQEFFKKFENGKAKAGALNQTKDERGLRLSLKNFRQFYSSDAFERLIHSLERERILRIRLTELCRYRWNGLTKVDECEHFEKHAAANQHRTSCPFGYGHYKQEHQKEVTSHHQEDKQAGAITSMKSMHRLESMEVLKKEDVEKETSSSFTGQKSMPRTDYPKLCAESSNSKSSLDNKNMMTIDPMQVAAPLLSFNEIQLCSSLNLPPTRYITIKTVLLSNAKINEMDPIEKRIKKHLIQAGWMKK</sequence>
<dbReference type="GO" id="GO:0008270">
    <property type="term" value="F:zinc ion binding"/>
    <property type="evidence" value="ECO:0007669"/>
    <property type="project" value="UniProtKB-KW"/>
</dbReference>
<dbReference type="InterPro" id="IPR016827">
    <property type="entry name" value="Ada2/TADA2"/>
</dbReference>
<gene>
    <name evidence="12" type="ORF">PVAND_001880</name>
</gene>
<evidence type="ECO:0000256" key="2">
    <source>
        <dbReference type="ARBA" id="ARBA00022723"/>
    </source>
</evidence>
<dbReference type="AlphaFoldDB" id="A0A9J6BPP7"/>
<accession>A0A9J6BPP7</accession>
<dbReference type="GO" id="GO:0005634">
    <property type="term" value="C:nucleus"/>
    <property type="evidence" value="ECO:0007669"/>
    <property type="project" value="UniProtKB-SubCell"/>
</dbReference>
<keyword evidence="6 8" id="KW-0804">Transcription</keyword>
<dbReference type="Pfam" id="PF22941">
    <property type="entry name" value="TADA2A-like_3rd"/>
    <property type="match status" value="1"/>
</dbReference>
<feature type="domain" description="SANT" evidence="10">
    <location>
        <begin position="70"/>
        <end position="122"/>
    </location>
</feature>
<name>A0A9J6BPP7_POLVA</name>
<dbReference type="SUPFAM" id="SSF46689">
    <property type="entry name" value="Homeodomain-like"/>
    <property type="match status" value="2"/>
</dbReference>
<keyword evidence="7 8" id="KW-0539">Nucleus</keyword>
<comment type="subcellular location">
    <subcellularLocation>
        <location evidence="1 8">Nucleus</location>
    </subcellularLocation>
</comment>
<dbReference type="GO" id="GO:0006338">
    <property type="term" value="P:chromatin remodeling"/>
    <property type="evidence" value="ECO:0007669"/>
    <property type="project" value="TreeGrafter"/>
</dbReference>
<dbReference type="InterPro" id="IPR017930">
    <property type="entry name" value="Myb_dom"/>
</dbReference>
<evidence type="ECO:0000256" key="1">
    <source>
        <dbReference type="ARBA" id="ARBA00004123"/>
    </source>
</evidence>
<feature type="domain" description="Myb-like" evidence="9">
    <location>
        <begin position="72"/>
        <end position="118"/>
    </location>
</feature>
<dbReference type="PANTHER" id="PTHR12374">
    <property type="entry name" value="TRANSCRIPTIONAL ADAPTOR 2 ADA2 -RELATED"/>
    <property type="match status" value="1"/>
</dbReference>
<comment type="caution">
    <text evidence="12">The sequence shown here is derived from an EMBL/GenBank/DDBJ whole genome shotgun (WGS) entry which is preliminary data.</text>
</comment>
<evidence type="ECO:0000313" key="12">
    <source>
        <dbReference type="EMBL" id="KAG5671695.1"/>
    </source>
</evidence>
<dbReference type="GO" id="GO:0070461">
    <property type="term" value="C:SAGA-type complex"/>
    <property type="evidence" value="ECO:0007669"/>
    <property type="project" value="TreeGrafter"/>
</dbReference>
<evidence type="ECO:0000256" key="7">
    <source>
        <dbReference type="ARBA" id="ARBA00023242"/>
    </source>
</evidence>
<dbReference type="PROSITE" id="PS51294">
    <property type="entry name" value="HTH_MYB"/>
    <property type="match status" value="1"/>
</dbReference>
<dbReference type="InterPro" id="IPR041983">
    <property type="entry name" value="ADA2-like_ZZ"/>
</dbReference>
<dbReference type="InterPro" id="IPR009057">
    <property type="entry name" value="Homeodomain-like_sf"/>
</dbReference>
<evidence type="ECO:0000259" key="11">
    <source>
        <dbReference type="PROSITE" id="PS51294"/>
    </source>
</evidence>
<dbReference type="GO" id="GO:0003682">
    <property type="term" value="F:chromatin binding"/>
    <property type="evidence" value="ECO:0007669"/>
    <property type="project" value="TreeGrafter"/>
</dbReference>
<dbReference type="EMBL" id="JADBJN010000003">
    <property type="protein sequence ID" value="KAG5671695.1"/>
    <property type="molecule type" value="Genomic_DNA"/>
</dbReference>
<dbReference type="Proteomes" id="UP001107558">
    <property type="component" value="Chromosome 3"/>
</dbReference>
<dbReference type="SUPFAM" id="SSF57850">
    <property type="entry name" value="RING/U-box"/>
    <property type="match status" value="1"/>
</dbReference>
<evidence type="ECO:0000259" key="10">
    <source>
        <dbReference type="PROSITE" id="PS51293"/>
    </source>
</evidence>
<dbReference type="PROSITE" id="PS50090">
    <property type="entry name" value="MYB_LIKE"/>
    <property type="match status" value="1"/>
</dbReference>
<dbReference type="InterPro" id="IPR017884">
    <property type="entry name" value="SANT_dom"/>
</dbReference>
<evidence type="ECO:0000256" key="5">
    <source>
        <dbReference type="ARBA" id="ARBA00023015"/>
    </source>
</evidence>
<dbReference type="InterPro" id="IPR000433">
    <property type="entry name" value="Znf_ZZ"/>
</dbReference>
<dbReference type="InterPro" id="IPR036388">
    <property type="entry name" value="WH-like_DNA-bd_sf"/>
</dbReference>
<dbReference type="Pfam" id="PF24533">
    <property type="entry name" value="Tri-helical_Ada2b_C"/>
    <property type="match status" value="1"/>
</dbReference>
<dbReference type="Pfam" id="PF25299">
    <property type="entry name" value="ZZ_ADA2"/>
    <property type="match status" value="1"/>
</dbReference>
<dbReference type="Gene3D" id="1.10.10.10">
    <property type="entry name" value="Winged helix-like DNA-binding domain superfamily/Winged helix DNA-binding domain"/>
    <property type="match status" value="1"/>
</dbReference>